<dbReference type="SUPFAM" id="SSF57414">
    <property type="entry name" value="Hairpin loop containing domain-like"/>
    <property type="match status" value="1"/>
</dbReference>
<dbReference type="EMBL" id="BLXT01004610">
    <property type="protein sequence ID" value="GFO15576.1"/>
    <property type="molecule type" value="Genomic_DNA"/>
</dbReference>
<accession>A0AAV4B579</accession>
<dbReference type="Proteomes" id="UP000735302">
    <property type="component" value="Unassembled WGS sequence"/>
</dbReference>
<name>A0AAV4B579_9GAST</name>
<gene>
    <name evidence="1" type="ORF">PoB_004208100</name>
</gene>
<proteinExistence type="predicted"/>
<comment type="caution">
    <text evidence="1">The sequence shown here is derived from an EMBL/GenBank/DDBJ whole genome shotgun (WGS) entry which is preliminary data.</text>
</comment>
<protein>
    <recommendedName>
        <fullName evidence="3">Fibrinogen C-terminal domain-containing protein</fullName>
    </recommendedName>
</protein>
<reference evidence="1 2" key="1">
    <citation type="journal article" date="2021" name="Elife">
        <title>Chloroplast acquisition without the gene transfer in kleptoplastic sea slugs, Plakobranchus ocellatus.</title>
        <authorList>
            <person name="Maeda T."/>
            <person name="Takahashi S."/>
            <person name="Yoshida T."/>
            <person name="Shimamura S."/>
            <person name="Takaki Y."/>
            <person name="Nagai Y."/>
            <person name="Toyoda A."/>
            <person name="Suzuki Y."/>
            <person name="Arimoto A."/>
            <person name="Ishii H."/>
            <person name="Satoh N."/>
            <person name="Nishiyama T."/>
            <person name="Hasebe M."/>
            <person name="Maruyama T."/>
            <person name="Minagawa J."/>
            <person name="Obokata J."/>
            <person name="Shigenobu S."/>
        </authorList>
    </citation>
    <scope>NUCLEOTIDE SEQUENCE [LARGE SCALE GENOMIC DNA]</scope>
</reference>
<evidence type="ECO:0000313" key="2">
    <source>
        <dbReference type="Proteomes" id="UP000735302"/>
    </source>
</evidence>
<sequence>MVFLPRNVLTSVHSASSFTSAMAILLLIYLSLSPGQVDAHIQSLFKLLPGYRLDKPTTSLQTFVHEDISLIQCGILCGDDCGMFTYSKVHSRCSTYKHRNFEIGYTTARDSDWTWGYKRLHATITHGDWTLVFRAQRRIGVSAYNTWTNSQATTDNPVLDTFQHACLRLNYYGSCNRHFRSHIIDRWENIDKVKLSLISSDVEVAYILFNGTGSNNKSWFSQERVLSSTWPNLASDNGLEIFNLFG</sequence>
<evidence type="ECO:0008006" key="3">
    <source>
        <dbReference type="Google" id="ProtNLM"/>
    </source>
</evidence>
<evidence type="ECO:0000313" key="1">
    <source>
        <dbReference type="EMBL" id="GFO15576.1"/>
    </source>
</evidence>
<dbReference type="AlphaFoldDB" id="A0AAV4B579"/>
<keyword evidence="2" id="KW-1185">Reference proteome</keyword>
<organism evidence="1 2">
    <name type="scientific">Plakobranchus ocellatus</name>
    <dbReference type="NCBI Taxonomy" id="259542"/>
    <lineage>
        <taxon>Eukaryota</taxon>
        <taxon>Metazoa</taxon>
        <taxon>Spiralia</taxon>
        <taxon>Lophotrochozoa</taxon>
        <taxon>Mollusca</taxon>
        <taxon>Gastropoda</taxon>
        <taxon>Heterobranchia</taxon>
        <taxon>Euthyneura</taxon>
        <taxon>Panpulmonata</taxon>
        <taxon>Sacoglossa</taxon>
        <taxon>Placobranchoidea</taxon>
        <taxon>Plakobranchidae</taxon>
        <taxon>Plakobranchus</taxon>
    </lineage>
</organism>